<sequence>MYGLSLPQGQPVWWSVTLQRPAFISKIWIINRPGCCLAEMTKHNVILRNHLETVKANCKVYSWKERQKTLMICEPSISTSNVTIYENSVGELRLCEVMITAIESEKSLHGVLQELWYNIPSGTIARLRAHNRLPTTDPDVVNILRQFDSPSNFHTKYGQRLTGYLQVPESGNYTFFVARDDNCELWLQPERVELVEKIKDDKASHKLLLIKVDFRTDHNQWDKFPSLQASKEIWLKKCQLYSVEVLIKQSGGSDCASVGMKLPNGTYKGPITAAHLFWVKPGK</sequence>
<keyword evidence="4" id="KW-1185">Reference proteome</keyword>
<dbReference type="Proteomes" id="UP001159427">
    <property type="component" value="Unassembled WGS sequence"/>
</dbReference>
<dbReference type="InterPro" id="IPR011658">
    <property type="entry name" value="PA14_dom"/>
</dbReference>
<dbReference type="Gene3D" id="3.90.182.10">
    <property type="entry name" value="Toxin - Anthrax Protective Antigen,domain 1"/>
    <property type="match status" value="1"/>
</dbReference>
<evidence type="ECO:0000259" key="2">
    <source>
        <dbReference type="PROSITE" id="PS51820"/>
    </source>
</evidence>
<dbReference type="InterPro" id="IPR052387">
    <property type="entry name" value="Fibrocystin"/>
</dbReference>
<comment type="caution">
    <text evidence="3">The sequence shown here is derived from an EMBL/GenBank/DDBJ whole genome shotgun (WGS) entry which is preliminary data.</text>
</comment>
<name>A0ABN8SXF8_9CNID</name>
<dbReference type="PANTHER" id="PTHR46769:SF2">
    <property type="entry name" value="FIBROCYSTIN-L ISOFORM 2 PRECURSOR-RELATED"/>
    <property type="match status" value="1"/>
</dbReference>
<dbReference type="SUPFAM" id="SSF56988">
    <property type="entry name" value="Anthrax protective antigen"/>
    <property type="match status" value="1"/>
</dbReference>
<evidence type="ECO:0000256" key="1">
    <source>
        <dbReference type="ARBA" id="ARBA00022729"/>
    </source>
</evidence>
<dbReference type="SUPFAM" id="SSF49785">
    <property type="entry name" value="Galactose-binding domain-like"/>
    <property type="match status" value="1"/>
</dbReference>
<proteinExistence type="predicted"/>
<dbReference type="InterPro" id="IPR037524">
    <property type="entry name" value="PA14/GLEYA"/>
</dbReference>
<feature type="domain" description="PA14" evidence="2">
    <location>
        <begin position="106"/>
        <end position="274"/>
    </location>
</feature>
<protein>
    <recommendedName>
        <fullName evidence="2">PA14 domain-containing protein</fullName>
    </recommendedName>
</protein>
<dbReference type="Gene3D" id="2.60.120.260">
    <property type="entry name" value="Galactose-binding domain-like"/>
    <property type="match status" value="1"/>
</dbReference>
<organism evidence="3 4">
    <name type="scientific">Porites evermanni</name>
    <dbReference type="NCBI Taxonomy" id="104178"/>
    <lineage>
        <taxon>Eukaryota</taxon>
        <taxon>Metazoa</taxon>
        <taxon>Cnidaria</taxon>
        <taxon>Anthozoa</taxon>
        <taxon>Hexacorallia</taxon>
        <taxon>Scleractinia</taxon>
        <taxon>Fungiina</taxon>
        <taxon>Poritidae</taxon>
        <taxon>Porites</taxon>
    </lineage>
</organism>
<gene>
    <name evidence="3" type="ORF">PEVE_00031644</name>
</gene>
<evidence type="ECO:0000313" key="3">
    <source>
        <dbReference type="EMBL" id="CAH3196033.1"/>
    </source>
</evidence>
<accession>A0ABN8SXF8</accession>
<dbReference type="InterPro" id="IPR008979">
    <property type="entry name" value="Galactose-bd-like_sf"/>
</dbReference>
<dbReference type="EMBL" id="CALNXI010004549">
    <property type="protein sequence ID" value="CAH3196033.1"/>
    <property type="molecule type" value="Genomic_DNA"/>
</dbReference>
<evidence type="ECO:0000313" key="4">
    <source>
        <dbReference type="Proteomes" id="UP001159427"/>
    </source>
</evidence>
<reference evidence="3 4" key="1">
    <citation type="submission" date="2022-05" db="EMBL/GenBank/DDBJ databases">
        <authorList>
            <consortium name="Genoscope - CEA"/>
            <person name="William W."/>
        </authorList>
    </citation>
    <scope>NUCLEOTIDE SEQUENCE [LARGE SCALE GENOMIC DNA]</scope>
</reference>
<dbReference type="Pfam" id="PF07691">
    <property type="entry name" value="PA14"/>
    <property type="match status" value="1"/>
</dbReference>
<dbReference type="PANTHER" id="PTHR46769">
    <property type="entry name" value="POLYCYSTIC KIDNEY AND HEPATIC DISEASE 1 (AUTOSOMAL RECESSIVE)-LIKE 1"/>
    <property type="match status" value="1"/>
</dbReference>
<keyword evidence="1" id="KW-0732">Signal</keyword>
<dbReference type="PROSITE" id="PS51820">
    <property type="entry name" value="PA14"/>
    <property type="match status" value="1"/>
</dbReference>